<evidence type="ECO:0000313" key="5">
    <source>
        <dbReference type="Proteomes" id="UP001189429"/>
    </source>
</evidence>
<name>A0ABN9RJU5_9DINO</name>
<dbReference type="PANTHER" id="PTHR43173">
    <property type="entry name" value="ABC1 FAMILY PROTEIN"/>
    <property type="match status" value="1"/>
</dbReference>
<dbReference type="SUPFAM" id="SSF56112">
    <property type="entry name" value="Protein kinase-like (PK-like)"/>
    <property type="match status" value="1"/>
</dbReference>
<dbReference type="EMBL" id="CAUYUJ010006947">
    <property type="protein sequence ID" value="CAK0819117.1"/>
    <property type="molecule type" value="Genomic_DNA"/>
</dbReference>
<accession>A0ABN9RJU5</accession>
<dbReference type="InterPro" id="IPR004147">
    <property type="entry name" value="ABC1_dom"/>
</dbReference>
<dbReference type="Proteomes" id="UP001189429">
    <property type="component" value="Unassembled WGS sequence"/>
</dbReference>
<evidence type="ECO:0000256" key="1">
    <source>
        <dbReference type="SAM" id="Phobius"/>
    </source>
</evidence>
<keyword evidence="2" id="KW-0732">Signal</keyword>
<sequence length="306" mass="33332">VPCLCAAAFLATLCGLALAALLMARAVTRLAAAAALLAWLLARWYMLPAGSAQESLLLGQFPGVTESLLAASVAATPYWALVCTVPPLVLLASRSLRRAAEIYLTAAIPISLYWSAAKLVWILRLSDDTATQVVYSELDRLVAPYLTERFLSLGGLFVKLGQWMASMSTGVPVVWQKQLSRLTDSTPADSEAHVRTTIKQEFGRPLEELFSSFDTAPIASASIAQVHRAVLRGGDGCPIAVKLQHCGVEESMRSDLKALRKIIRFSTWLGGEAYVSMKAVRRRSSSRGRLRFRDGAGRPLRARFIR</sequence>
<dbReference type="InterPro" id="IPR051130">
    <property type="entry name" value="Mito_struct-func_regulator"/>
</dbReference>
<comment type="caution">
    <text evidence="4">The sequence shown here is derived from an EMBL/GenBank/DDBJ whole genome shotgun (WGS) entry which is preliminary data.</text>
</comment>
<evidence type="ECO:0000259" key="3">
    <source>
        <dbReference type="Pfam" id="PF03109"/>
    </source>
</evidence>
<gene>
    <name evidence="4" type="ORF">PCOR1329_LOCUS21194</name>
</gene>
<feature type="signal peptide" evidence="2">
    <location>
        <begin position="1"/>
        <end position="19"/>
    </location>
</feature>
<dbReference type="Pfam" id="PF03109">
    <property type="entry name" value="ABC1"/>
    <property type="match status" value="1"/>
</dbReference>
<evidence type="ECO:0000256" key="2">
    <source>
        <dbReference type="SAM" id="SignalP"/>
    </source>
</evidence>
<feature type="non-terminal residue" evidence="4">
    <location>
        <position position="1"/>
    </location>
</feature>
<feature type="transmembrane region" description="Helical" evidence="1">
    <location>
        <begin position="102"/>
        <end position="123"/>
    </location>
</feature>
<proteinExistence type="predicted"/>
<reference evidence="4" key="1">
    <citation type="submission" date="2023-10" db="EMBL/GenBank/DDBJ databases">
        <authorList>
            <person name="Chen Y."/>
            <person name="Shah S."/>
            <person name="Dougan E. K."/>
            <person name="Thang M."/>
            <person name="Chan C."/>
        </authorList>
    </citation>
    <scope>NUCLEOTIDE SEQUENCE [LARGE SCALE GENOMIC DNA]</scope>
</reference>
<keyword evidence="1" id="KW-1133">Transmembrane helix</keyword>
<feature type="domain" description="ABC1 atypical kinase-like" evidence="3">
    <location>
        <begin position="181"/>
        <end position="265"/>
    </location>
</feature>
<evidence type="ECO:0000313" key="4">
    <source>
        <dbReference type="EMBL" id="CAK0819117.1"/>
    </source>
</evidence>
<dbReference type="PANTHER" id="PTHR43173:SF19">
    <property type="entry name" value="AARF DOMAIN-CONTAINING PROTEIN KINASE 1"/>
    <property type="match status" value="1"/>
</dbReference>
<keyword evidence="1" id="KW-0812">Transmembrane</keyword>
<organism evidence="4 5">
    <name type="scientific">Prorocentrum cordatum</name>
    <dbReference type="NCBI Taxonomy" id="2364126"/>
    <lineage>
        <taxon>Eukaryota</taxon>
        <taxon>Sar</taxon>
        <taxon>Alveolata</taxon>
        <taxon>Dinophyceae</taxon>
        <taxon>Prorocentrales</taxon>
        <taxon>Prorocentraceae</taxon>
        <taxon>Prorocentrum</taxon>
    </lineage>
</organism>
<protein>
    <recommendedName>
        <fullName evidence="3">ABC1 atypical kinase-like domain-containing protein</fullName>
    </recommendedName>
</protein>
<feature type="transmembrane region" description="Helical" evidence="1">
    <location>
        <begin position="68"/>
        <end position="90"/>
    </location>
</feature>
<feature type="chain" id="PRO_5045904071" description="ABC1 atypical kinase-like domain-containing protein" evidence="2">
    <location>
        <begin position="20"/>
        <end position="306"/>
    </location>
</feature>
<dbReference type="InterPro" id="IPR011009">
    <property type="entry name" value="Kinase-like_dom_sf"/>
</dbReference>
<keyword evidence="5" id="KW-1185">Reference proteome</keyword>
<keyword evidence="1" id="KW-0472">Membrane</keyword>